<keyword evidence="2" id="KW-0732">Signal</keyword>
<protein>
    <submittedName>
        <fullName evidence="3">TPR repeat protein</fullName>
    </submittedName>
</protein>
<evidence type="ECO:0000313" key="4">
    <source>
        <dbReference type="Proteomes" id="UP000550401"/>
    </source>
</evidence>
<dbReference type="Pfam" id="PF08238">
    <property type="entry name" value="Sel1"/>
    <property type="match status" value="1"/>
</dbReference>
<sequence>MSSRIALLGALCAMLPIASLHATDTTENLPPRYDSRFNTERPANQRYASPEDDGRPGEKYYFDAVRAVTRKDFGFAVDMYEVSASWAYKPAQYNLGVMYLKGEGVPVDRSRAMAWFALAAERGDTGYVQARELLYADLGKDEFAHANEIWRELKTTYGDDAALARAKMRWAHVKAEMTGSRVGMPGNLKVGGGSSAVKPVAVGPGGRSGLDGFATAAFGVLKGGSEDGAIAYRQFRESNDPYDPKFEWRLSPNATGSVIVDPLLPATAKGDAAADTTPAQQHRFY</sequence>
<evidence type="ECO:0000256" key="1">
    <source>
        <dbReference type="SAM" id="MobiDB-lite"/>
    </source>
</evidence>
<dbReference type="SMART" id="SM00671">
    <property type="entry name" value="SEL1"/>
    <property type="match status" value="1"/>
</dbReference>
<evidence type="ECO:0000313" key="3">
    <source>
        <dbReference type="EMBL" id="MBA8886757.1"/>
    </source>
</evidence>
<feature type="chain" id="PRO_5032331577" evidence="2">
    <location>
        <begin position="23"/>
        <end position="285"/>
    </location>
</feature>
<accession>A0A839EQZ0</accession>
<dbReference type="Gene3D" id="1.25.40.10">
    <property type="entry name" value="Tetratricopeptide repeat domain"/>
    <property type="match status" value="1"/>
</dbReference>
<feature type="region of interest" description="Disordered" evidence="1">
    <location>
        <begin position="26"/>
        <end position="55"/>
    </location>
</feature>
<dbReference type="InterPro" id="IPR011990">
    <property type="entry name" value="TPR-like_helical_dom_sf"/>
</dbReference>
<organism evidence="3 4">
    <name type="scientific">Dokdonella fugitiva</name>
    <dbReference type="NCBI Taxonomy" id="328517"/>
    <lineage>
        <taxon>Bacteria</taxon>
        <taxon>Pseudomonadati</taxon>
        <taxon>Pseudomonadota</taxon>
        <taxon>Gammaproteobacteria</taxon>
        <taxon>Lysobacterales</taxon>
        <taxon>Rhodanobacteraceae</taxon>
        <taxon>Dokdonella</taxon>
    </lineage>
</organism>
<dbReference type="RefSeq" id="WP_310735141.1">
    <property type="nucleotide sequence ID" value="NZ_JACGXL010000001.1"/>
</dbReference>
<dbReference type="AlphaFoldDB" id="A0A839EQZ0"/>
<dbReference type="InterPro" id="IPR006597">
    <property type="entry name" value="Sel1-like"/>
</dbReference>
<gene>
    <name evidence="3" type="ORF">FHW12_000948</name>
</gene>
<name>A0A839EQZ0_9GAMM</name>
<reference evidence="3 4" key="1">
    <citation type="submission" date="2020-07" db="EMBL/GenBank/DDBJ databases">
        <title>Genomic Encyclopedia of Type Strains, Phase IV (KMG-V): Genome sequencing to study the core and pangenomes of soil and plant-associated prokaryotes.</title>
        <authorList>
            <person name="Whitman W."/>
        </authorList>
    </citation>
    <scope>NUCLEOTIDE SEQUENCE [LARGE SCALE GENOMIC DNA]</scope>
    <source>
        <strain evidence="3 4">RH2WT43</strain>
    </source>
</reference>
<proteinExistence type="predicted"/>
<comment type="caution">
    <text evidence="3">The sequence shown here is derived from an EMBL/GenBank/DDBJ whole genome shotgun (WGS) entry which is preliminary data.</text>
</comment>
<feature type="signal peptide" evidence="2">
    <location>
        <begin position="1"/>
        <end position="22"/>
    </location>
</feature>
<evidence type="ECO:0000256" key="2">
    <source>
        <dbReference type="SAM" id="SignalP"/>
    </source>
</evidence>
<dbReference type="Proteomes" id="UP000550401">
    <property type="component" value="Unassembled WGS sequence"/>
</dbReference>
<keyword evidence="4" id="KW-1185">Reference proteome</keyword>
<dbReference type="SUPFAM" id="SSF81901">
    <property type="entry name" value="HCP-like"/>
    <property type="match status" value="1"/>
</dbReference>
<dbReference type="EMBL" id="JACGXL010000001">
    <property type="protein sequence ID" value="MBA8886757.1"/>
    <property type="molecule type" value="Genomic_DNA"/>
</dbReference>